<dbReference type="Gene3D" id="3.40.50.300">
    <property type="entry name" value="P-loop containing nucleotide triphosphate hydrolases"/>
    <property type="match status" value="1"/>
</dbReference>
<accession>A0ABS1HPZ8</accession>
<reference evidence="2 3" key="1">
    <citation type="submission" date="2021-01" db="EMBL/GenBank/DDBJ databases">
        <title>Carboxyliciviraga sp.nov., isolated from coastal sediments.</title>
        <authorList>
            <person name="Lu D."/>
            <person name="Zhang T."/>
        </authorList>
    </citation>
    <scope>NUCLEOTIDE SEQUENCE [LARGE SCALE GENOMIC DNA]</scope>
    <source>
        <strain evidence="2 3">N1Y132</strain>
    </source>
</reference>
<dbReference type="InterPro" id="IPR052906">
    <property type="entry name" value="Type_IV_Methyl-Rstrct_Enzyme"/>
</dbReference>
<dbReference type="SUPFAM" id="SSF52980">
    <property type="entry name" value="Restriction endonuclease-like"/>
    <property type="match status" value="1"/>
</dbReference>
<proteinExistence type="predicted"/>
<evidence type="ECO:0000313" key="2">
    <source>
        <dbReference type="EMBL" id="MBK3519721.1"/>
    </source>
</evidence>
<comment type="caution">
    <text evidence="2">The sequence shown here is derived from an EMBL/GenBank/DDBJ whole genome shotgun (WGS) entry which is preliminary data.</text>
</comment>
<feature type="domain" description="Restriction endonuclease type IV Mrr" evidence="1">
    <location>
        <begin position="251"/>
        <end position="367"/>
    </location>
</feature>
<organism evidence="2 3">
    <name type="scientific">Carboxylicivirga marina</name>
    <dbReference type="NCBI Taxonomy" id="2800988"/>
    <lineage>
        <taxon>Bacteria</taxon>
        <taxon>Pseudomonadati</taxon>
        <taxon>Bacteroidota</taxon>
        <taxon>Bacteroidia</taxon>
        <taxon>Marinilabiliales</taxon>
        <taxon>Marinilabiliaceae</taxon>
        <taxon>Carboxylicivirga</taxon>
    </lineage>
</organism>
<keyword evidence="3" id="KW-1185">Reference proteome</keyword>
<evidence type="ECO:0000259" key="1">
    <source>
        <dbReference type="Pfam" id="PF04471"/>
    </source>
</evidence>
<dbReference type="PANTHER" id="PTHR30015:SF7">
    <property type="entry name" value="TYPE IV METHYL-DIRECTED RESTRICTION ENZYME ECOKMRR"/>
    <property type="match status" value="1"/>
</dbReference>
<sequence length="370" mass="42457">MRTVGIINPFTPQNALTNFIGREMELELLEGSLIQKRHKVVAISGNNATGKTSLWRVFLDGHKQFVDKVQVFSGSPGFEGFPTIEKETQLVIIDDISYDFIETLEIEIEKLIKTNPQKQFLLVGAHVDKFRTIKIDQKIHIDNLHARESNNLLNELLKKQLAEKDIQRIANYTKGNPFLLQLFSHYLNQNRYSVDQILKLVNDEIQKKGVFTNSGIEIPSSSYEFKHITSDIRVVNKNILDKIKLRPEDMHKLTSRQFEEMVAELMEKRGYSVDLTKATRDGGKDLIIANHVDIGNFLYYLECKKYAPERPVGVNLIRELAGTISVDRVTAGIMITSSYFSPDAIEFSEKIKHQMSLVDYVKLKEWLKNV</sequence>
<dbReference type="EMBL" id="JAENRR010000087">
    <property type="protein sequence ID" value="MBK3519721.1"/>
    <property type="molecule type" value="Genomic_DNA"/>
</dbReference>
<dbReference type="InterPro" id="IPR011335">
    <property type="entry name" value="Restrct_endonuc-II-like"/>
</dbReference>
<protein>
    <submittedName>
        <fullName evidence="2">Restriction endonuclease</fullName>
    </submittedName>
</protein>
<dbReference type="InterPro" id="IPR007560">
    <property type="entry name" value="Restrct_endonuc_IV_Mrr"/>
</dbReference>
<dbReference type="Proteomes" id="UP000605676">
    <property type="component" value="Unassembled WGS sequence"/>
</dbReference>
<dbReference type="InterPro" id="IPR011856">
    <property type="entry name" value="tRNA_endonuc-like_dom_sf"/>
</dbReference>
<dbReference type="GO" id="GO:0004519">
    <property type="term" value="F:endonuclease activity"/>
    <property type="evidence" value="ECO:0007669"/>
    <property type="project" value="UniProtKB-KW"/>
</dbReference>
<keyword evidence="2" id="KW-0540">Nuclease</keyword>
<dbReference type="Pfam" id="PF04471">
    <property type="entry name" value="Mrr_cat"/>
    <property type="match status" value="1"/>
</dbReference>
<gene>
    <name evidence="2" type="ORF">JIV24_20440</name>
</gene>
<dbReference type="InterPro" id="IPR027417">
    <property type="entry name" value="P-loop_NTPase"/>
</dbReference>
<dbReference type="RefSeq" id="WP_200466940.1">
    <property type="nucleotide sequence ID" value="NZ_JAENRR010000087.1"/>
</dbReference>
<keyword evidence="2" id="KW-0378">Hydrolase</keyword>
<dbReference type="SUPFAM" id="SSF52540">
    <property type="entry name" value="P-loop containing nucleoside triphosphate hydrolases"/>
    <property type="match status" value="1"/>
</dbReference>
<dbReference type="Gene3D" id="3.40.1350.10">
    <property type="match status" value="1"/>
</dbReference>
<name>A0ABS1HPZ8_9BACT</name>
<keyword evidence="2" id="KW-0255">Endonuclease</keyword>
<dbReference type="PANTHER" id="PTHR30015">
    <property type="entry name" value="MRR RESTRICTION SYSTEM PROTEIN"/>
    <property type="match status" value="1"/>
</dbReference>
<evidence type="ECO:0000313" key="3">
    <source>
        <dbReference type="Proteomes" id="UP000605676"/>
    </source>
</evidence>